<keyword evidence="3" id="KW-0378">Hydrolase</keyword>
<dbReference type="InterPro" id="IPR038718">
    <property type="entry name" value="SNF2-like_sf"/>
</dbReference>
<organism evidence="3 4">
    <name type="scientific">Delftia acidovorans</name>
    <name type="common">Pseudomonas acidovorans</name>
    <name type="synonym">Comamonas acidovorans</name>
    <dbReference type="NCBI Taxonomy" id="80866"/>
    <lineage>
        <taxon>Bacteria</taxon>
        <taxon>Pseudomonadati</taxon>
        <taxon>Pseudomonadota</taxon>
        <taxon>Betaproteobacteria</taxon>
        <taxon>Burkholderiales</taxon>
        <taxon>Comamonadaceae</taxon>
        <taxon>Delftia</taxon>
    </lineage>
</organism>
<dbReference type="Pfam" id="PF00176">
    <property type="entry name" value="SNF2-rel_dom"/>
    <property type="match status" value="1"/>
</dbReference>
<dbReference type="InterPro" id="IPR001650">
    <property type="entry name" value="Helicase_C-like"/>
</dbReference>
<keyword evidence="3" id="KW-0547">Nucleotide-binding</keyword>
<dbReference type="InterPro" id="IPR027417">
    <property type="entry name" value="P-loop_NTPase"/>
</dbReference>
<evidence type="ECO:0000313" key="4">
    <source>
        <dbReference type="Proteomes" id="UP001287445"/>
    </source>
</evidence>
<dbReference type="Proteomes" id="UP001287445">
    <property type="component" value="Unassembled WGS sequence"/>
</dbReference>
<dbReference type="PANTHER" id="PTHR10799">
    <property type="entry name" value="SNF2/RAD54 HELICASE FAMILY"/>
    <property type="match status" value="1"/>
</dbReference>
<dbReference type="EMBL" id="JAWWMZ010000004">
    <property type="protein sequence ID" value="MDX4954717.1"/>
    <property type="molecule type" value="Genomic_DNA"/>
</dbReference>
<dbReference type="GO" id="GO:0004386">
    <property type="term" value="F:helicase activity"/>
    <property type="evidence" value="ECO:0007669"/>
    <property type="project" value="UniProtKB-KW"/>
</dbReference>
<keyword evidence="3" id="KW-0347">Helicase</keyword>
<evidence type="ECO:0000259" key="1">
    <source>
        <dbReference type="PROSITE" id="PS51194"/>
    </source>
</evidence>
<protein>
    <submittedName>
        <fullName evidence="3">DEAD/DEAH box helicase</fullName>
    </submittedName>
</protein>
<sequence>MEGEDFLADVISETIPLGDFIGEFGQGLLDQVRAQHPPVYMPERDSKTSVWQERQEILQGLKRKPFAAQSEAVQAIVKLLADQGEPAAVLNAEMGTGKTMMAICTALLLQRLQQRNPRTLIISPPHLVYKWRREILETVPGARVWVLNGPDTLRKLLALRSRLGLESSQPEFFVLGRVRMRMGFHWRPAFIERKLLIEGQVFSAACCPNCMRPLESKGEEGETLPLSAPLAKQLLSERRRKCDSCSSTLWTLIRSGKPIQSMYDLVLDALQQLPTIGPVAAKRLLKTFGEKTLASMLEDNVYEFVNLMDENGDLVFSDRQAKRMERRLANFEFSIGQGGYQPTEFIKRYLPKDYFGLLVVDEGHEYKNEGSAQGQAMGVLASQCSKVLLLTGTLMGGYADDLFHLLWRINPAVLIEDGFKPSKNGSMAAATMGFMRTHGVLKDVYKESASTSHRTAKGKQLTVRTSKAPGFGPVGIMRYVLPITVFLKLRDIGQKVLPAYAESFIDVQMQEDQAEAYQVMALKLVQMLKQALAMKDSTLLGVVMNVLLAWPECCFRTETVRHPRTKSLLHLQAPVFSETECTPKEQKLIELCLEEKAQGRKVLVYSIYTGTRDTTARLRMHLEARGFKVAVLRASVDASKREDWVADQVDRGVDVIITNPELVKTGLDLLEFPTIVFMQSGFNVYTMMQAARRSWRIGQKLDVRVIFLGYAGTSQMECLKLMAKKISVSQSTSGDMPECGLDVLNDNEGESIEVALARELLSA</sequence>
<dbReference type="Gene3D" id="3.40.50.300">
    <property type="entry name" value="P-loop containing nucleotide triphosphate hydrolases"/>
    <property type="match status" value="1"/>
</dbReference>
<dbReference type="Pfam" id="PF00271">
    <property type="entry name" value="Helicase_C"/>
    <property type="match status" value="1"/>
</dbReference>
<name>A0AAJ2R807_DELAC</name>
<reference evidence="3" key="1">
    <citation type="submission" date="2023-11" db="EMBL/GenBank/DDBJ databases">
        <title>Identification and selenium tolerance of Delftia acidovorans R3-25.</title>
        <authorList>
            <person name="Zhang S."/>
            <person name="Liu Y."/>
            <person name="Guo Y."/>
        </authorList>
    </citation>
    <scope>NUCLEOTIDE SEQUENCE</scope>
    <source>
        <strain evidence="3">R3-25</strain>
    </source>
</reference>
<dbReference type="PROSITE" id="PS51194">
    <property type="entry name" value="HELICASE_CTER"/>
    <property type="match status" value="1"/>
</dbReference>
<keyword evidence="3" id="KW-0067">ATP-binding</keyword>
<dbReference type="AlphaFoldDB" id="A0AAJ2R807"/>
<accession>A0AAJ2R807</accession>
<feature type="domain" description="Helicase C-terminal" evidence="1">
    <location>
        <begin position="584"/>
        <end position="760"/>
    </location>
</feature>
<dbReference type="InterPro" id="IPR014001">
    <property type="entry name" value="Helicase_ATP-bd"/>
</dbReference>
<dbReference type="SUPFAM" id="SSF52540">
    <property type="entry name" value="P-loop containing nucleoside triphosphate hydrolases"/>
    <property type="match status" value="2"/>
</dbReference>
<dbReference type="GO" id="GO:0005524">
    <property type="term" value="F:ATP binding"/>
    <property type="evidence" value="ECO:0007669"/>
    <property type="project" value="InterPro"/>
</dbReference>
<evidence type="ECO:0000313" key="3">
    <source>
        <dbReference type="EMBL" id="MDX4957354.1"/>
    </source>
</evidence>
<gene>
    <name evidence="2" type="ORF">SGN30_14965</name>
    <name evidence="3" type="ORF">SGN30_28380</name>
</gene>
<evidence type="ECO:0000313" key="2">
    <source>
        <dbReference type="EMBL" id="MDX4954717.1"/>
    </source>
</evidence>
<dbReference type="RefSeq" id="WP_319074039.1">
    <property type="nucleotide sequence ID" value="NZ_JAWWMZ010000004.1"/>
</dbReference>
<dbReference type="EMBL" id="JAWWMZ010000017">
    <property type="protein sequence ID" value="MDX4957354.1"/>
    <property type="molecule type" value="Genomic_DNA"/>
</dbReference>
<dbReference type="Gene3D" id="3.40.50.10810">
    <property type="entry name" value="Tandem AAA-ATPase domain"/>
    <property type="match status" value="2"/>
</dbReference>
<comment type="caution">
    <text evidence="3">The sequence shown here is derived from an EMBL/GenBank/DDBJ whole genome shotgun (WGS) entry which is preliminary data.</text>
</comment>
<dbReference type="InterPro" id="IPR000330">
    <property type="entry name" value="SNF2_N"/>
</dbReference>
<dbReference type="SMART" id="SM00487">
    <property type="entry name" value="DEXDc"/>
    <property type="match status" value="1"/>
</dbReference>
<proteinExistence type="predicted"/>